<dbReference type="EMBL" id="JALLAZ020001826">
    <property type="protein sequence ID" value="KAL3762526.1"/>
    <property type="molecule type" value="Genomic_DNA"/>
</dbReference>
<dbReference type="Pfam" id="PF04153">
    <property type="entry name" value="NOT2_3_5_C"/>
    <property type="match status" value="1"/>
</dbReference>
<keyword evidence="3" id="KW-0804">Transcription</keyword>
<organism evidence="6 7">
    <name type="scientific">Stephanodiscus triporus</name>
    <dbReference type="NCBI Taxonomy" id="2934178"/>
    <lineage>
        <taxon>Eukaryota</taxon>
        <taxon>Sar</taxon>
        <taxon>Stramenopiles</taxon>
        <taxon>Ochrophyta</taxon>
        <taxon>Bacillariophyta</taxon>
        <taxon>Coscinodiscophyceae</taxon>
        <taxon>Thalassiosirophycidae</taxon>
        <taxon>Stephanodiscales</taxon>
        <taxon>Stephanodiscaceae</taxon>
        <taxon>Stephanodiscus</taxon>
    </lineage>
</organism>
<comment type="caution">
    <text evidence="6">The sequence shown here is derived from an EMBL/GenBank/DDBJ whole genome shotgun (WGS) entry which is preliminary data.</text>
</comment>
<dbReference type="PANTHER" id="PTHR23326">
    <property type="entry name" value="CCR4 NOT-RELATED"/>
    <property type="match status" value="1"/>
</dbReference>
<feature type="compositionally biased region" description="Low complexity" evidence="4">
    <location>
        <begin position="320"/>
        <end position="340"/>
    </location>
</feature>
<feature type="region of interest" description="Disordered" evidence="4">
    <location>
        <begin position="319"/>
        <end position="340"/>
    </location>
</feature>
<keyword evidence="7" id="KW-1185">Reference proteome</keyword>
<evidence type="ECO:0000256" key="2">
    <source>
        <dbReference type="ARBA" id="ARBA00023015"/>
    </source>
</evidence>
<sequence>MEPRRRKNIYAQDEHSTDGSCVNYFLLDRILLPSSRHSVFSMMALYVSRGPFFSCRELRVALNNVLVHPSSQFPPASASTPVPPLSDTFLLFISLNSTRLQMDGATTTSTGSSNNSAPGVNNSNGASSFLNLGSLGSSQAVVGGMGLFSSGGGGGEGLGSNFGTSFGNGFSNDTGSSNPSFDLNDFPSLGGGAASGAGSTVSAGSDNGLAAALRQQQQLLQQHMMQGGVSAGDKSSNLYRLAMSSGIANGTTSNFNMTTEDFPALGTSGDVGGQAEGGSTLDTAPLTTGSGGLLDSGGGNQLDYTGLIGNTGLTLSSGIQQGSQTRATSTGTQSGSGGLSSAVVGSSGNAGSGGAIGGDYGLLGLLSVIRMTDVDRNRLALGSDLTVLGLNLNSPDVLHSTFGGPFSDKPATKEPHYQLPMCYYMQPPALKTGHLSKFQLETLFYIFYALPKDVLQAYAAQELYTREWRYHVESKLWFKRATPSETGMVSGTGLSSGGQFIYFDINSWERRMYGNVNQNIAGGFLPEDDVRVKFPTS</sequence>
<accession>A0ABD3MEL8</accession>
<evidence type="ECO:0000256" key="3">
    <source>
        <dbReference type="ARBA" id="ARBA00023163"/>
    </source>
</evidence>
<name>A0ABD3MEL8_9STRA</name>
<evidence type="ECO:0000256" key="1">
    <source>
        <dbReference type="ARBA" id="ARBA00007682"/>
    </source>
</evidence>
<evidence type="ECO:0000256" key="4">
    <source>
        <dbReference type="SAM" id="MobiDB-lite"/>
    </source>
</evidence>
<dbReference type="InterPro" id="IPR007282">
    <property type="entry name" value="NOT2/3/5_C"/>
</dbReference>
<dbReference type="Gene3D" id="2.30.30.1020">
    <property type="entry name" value="CCR4-NOT complex subunit 2/3/5, C-terminal domain"/>
    <property type="match status" value="1"/>
</dbReference>
<protein>
    <recommendedName>
        <fullName evidence="5">NOT2/NOT3/NOT5 C-terminal domain-containing protein</fullName>
    </recommendedName>
</protein>
<feature type="region of interest" description="Disordered" evidence="4">
    <location>
        <begin position="259"/>
        <end position="295"/>
    </location>
</feature>
<dbReference type="Proteomes" id="UP001530315">
    <property type="component" value="Unassembled WGS sequence"/>
</dbReference>
<evidence type="ECO:0000313" key="6">
    <source>
        <dbReference type="EMBL" id="KAL3762526.1"/>
    </source>
</evidence>
<proteinExistence type="inferred from homology"/>
<keyword evidence="2" id="KW-0805">Transcription regulation</keyword>
<dbReference type="AlphaFoldDB" id="A0ABD3MEL8"/>
<dbReference type="InterPro" id="IPR038635">
    <property type="entry name" value="CCR4-NOT_su2/3/5_C_sf"/>
</dbReference>
<gene>
    <name evidence="6" type="ORF">ACHAW5_008452</name>
</gene>
<evidence type="ECO:0000259" key="5">
    <source>
        <dbReference type="Pfam" id="PF04153"/>
    </source>
</evidence>
<reference evidence="6 7" key="1">
    <citation type="submission" date="2024-10" db="EMBL/GenBank/DDBJ databases">
        <title>Updated reference genomes for cyclostephanoid diatoms.</title>
        <authorList>
            <person name="Roberts W.R."/>
            <person name="Alverson A.J."/>
        </authorList>
    </citation>
    <scope>NUCLEOTIDE SEQUENCE [LARGE SCALE GENOMIC DNA]</scope>
    <source>
        <strain evidence="6 7">AJA276-08</strain>
    </source>
</reference>
<feature type="domain" description="NOT2/NOT3/NOT5 C-terminal" evidence="5">
    <location>
        <begin position="399"/>
        <end position="512"/>
    </location>
</feature>
<comment type="similarity">
    <text evidence="1">Belongs to the CNOT2/3/5 family.</text>
</comment>
<evidence type="ECO:0000313" key="7">
    <source>
        <dbReference type="Proteomes" id="UP001530315"/>
    </source>
</evidence>
<dbReference type="InterPro" id="IPR040168">
    <property type="entry name" value="Not2/3/5"/>
</dbReference>